<evidence type="ECO:0000313" key="4">
    <source>
        <dbReference type="Proteomes" id="UP000649826"/>
    </source>
</evidence>
<feature type="domain" description="Spore germination protein N-terminal" evidence="2">
    <location>
        <begin position="377"/>
        <end position="547"/>
    </location>
</feature>
<reference evidence="3 4" key="1">
    <citation type="submission" date="2020-08" db="EMBL/GenBank/DDBJ databases">
        <title>Genome public.</title>
        <authorList>
            <person name="Liu C."/>
            <person name="Sun Q."/>
        </authorList>
    </citation>
    <scope>NUCLEOTIDE SEQUENCE [LARGE SCALE GENOMIC DNA]</scope>
    <source>
        <strain evidence="3 4">M29</strain>
    </source>
</reference>
<dbReference type="PANTHER" id="PTHR35789:SF1">
    <property type="entry name" value="SPORE GERMINATION PROTEIN B3"/>
    <property type="match status" value="1"/>
</dbReference>
<keyword evidence="1" id="KW-0472">Membrane</keyword>
<accession>A0ABR7IL83</accession>
<gene>
    <name evidence="3" type="ORF">H8Z82_14280</name>
</gene>
<dbReference type="PANTHER" id="PTHR35789">
    <property type="entry name" value="SPORE GERMINATION PROTEIN B3"/>
    <property type="match status" value="1"/>
</dbReference>
<feature type="transmembrane region" description="Helical" evidence="1">
    <location>
        <begin position="80"/>
        <end position="104"/>
    </location>
</feature>
<keyword evidence="4" id="KW-1185">Reference proteome</keyword>
<dbReference type="Pfam" id="PF03845">
    <property type="entry name" value="Spore_permease"/>
    <property type="match status" value="1"/>
</dbReference>
<sequence>MRFAENNRISHRQLYRQMILEFLAPFILCMYGARKLNGINALIGMAMALIPLGFYVIVLIRMTPVFENLKKSGGVLVGRLTGLFFIVFILMAGGYILAVLGQLVPVSLITGMSEEWITFWAVLVCMTGIRGGMPGRGRMAQISGGVLLGGMILMMVLCIPQGKIEYLQDMAAAWKFSGQEILEGFYGTICAFSAVGLLPFLLGNVEKYASAEKTVLAGILTLGGILMGMAVLLPAVLGYGRIVQERYPVLPLLDGADLPGNVLARFDVLWMGFLLYSLLFALGSLLHYSRQIAEGAGLGWGKVWTVVTAALIWCIARTGKWILESFGWYLGYIFVPGLLICQIFLFLRSKKRHRKKGVIISGALICSIMLGGCAGAVEPEKRMYALALGVDASEDGLLVSYGMPDLPESTGQGKEEENGSTRVLAIRGENFTQIEEAYDRSQEKFRDLGHLQVLVLGKPLLEDGRWELVLDYLKQEAFVGEDLYVFQAENASQVLNWQGQDNSSLGEYVTGLIENRMSGRRVHTVTLRQVFYEKYKSHTMPKLPEITVTDSSLEISV</sequence>
<organism evidence="3 4">
    <name type="scientific">Blautia difficilis</name>
    <dbReference type="NCBI Taxonomy" id="2763027"/>
    <lineage>
        <taxon>Bacteria</taxon>
        <taxon>Bacillati</taxon>
        <taxon>Bacillota</taxon>
        <taxon>Clostridia</taxon>
        <taxon>Lachnospirales</taxon>
        <taxon>Lachnospiraceae</taxon>
        <taxon>Blautia</taxon>
    </lineage>
</organism>
<dbReference type="Pfam" id="PF25198">
    <property type="entry name" value="Spore_GerAC_N"/>
    <property type="match status" value="1"/>
</dbReference>
<evidence type="ECO:0000313" key="3">
    <source>
        <dbReference type="EMBL" id="MBC5780794.1"/>
    </source>
</evidence>
<proteinExistence type="predicted"/>
<evidence type="ECO:0000259" key="2">
    <source>
        <dbReference type="Pfam" id="PF25198"/>
    </source>
</evidence>
<dbReference type="InterPro" id="IPR008844">
    <property type="entry name" value="Spore_GerAC-like"/>
</dbReference>
<evidence type="ECO:0000256" key="1">
    <source>
        <dbReference type="SAM" id="Phobius"/>
    </source>
</evidence>
<feature type="transmembrane region" description="Helical" evidence="1">
    <location>
        <begin position="215"/>
        <end position="242"/>
    </location>
</feature>
<feature type="transmembrane region" description="Helical" evidence="1">
    <location>
        <begin position="145"/>
        <end position="164"/>
    </location>
</feature>
<comment type="caution">
    <text evidence="3">The sequence shown here is derived from an EMBL/GenBank/DDBJ whole genome shotgun (WGS) entry which is preliminary data.</text>
</comment>
<dbReference type="EMBL" id="JACOQG010000030">
    <property type="protein sequence ID" value="MBC5780794.1"/>
    <property type="molecule type" value="Genomic_DNA"/>
</dbReference>
<protein>
    <submittedName>
        <fullName evidence="3">GerAB/ArcD/ProY family transporter</fullName>
    </submittedName>
</protein>
<keyword evidence="1" id="KW-0812">Transmembrane</keyword>
<keyword evidence="1" id="KW-1133">Transmembrane helix</keyword>
<feature type="transmembrane region" description="Helical" evidence="1">
    <location>
        <begin position="359"/>
        <end position="377"/>
    </location>
</feature>
<name>A0ABR7IL83_9FIRM</name>
<dbReference type="RefSeq" id="WP_186995474.1">
    <property type="nucleotide sequence ID" value="NZ_JACOQG010000030.1"/>
</dbReference>
<dbReference type="Proteomes" id="UP000649826">
    <property type="component" value="Unassembled WGS sequence"/>
</dbReference>
<dbReference type="InterPro" id="IPR004761">
    <property type="entry name" value="Spore_GerAB"/>
</dbReference>
<feature type="transmembrane region" description="Helical" evidence="1">
    <location>
        <begin position="39"/>
        <end position="60"/>
    </location>
</feature>
<feature type="transmembrane region" description="Helical" evidence="1">
    <location>
        <begin position="262"/>
        <end position="282"/>
    </location>
</feature>
<feature type="transmembrane region" description="Helical" evidence="1">
    <location>
        <begin position="184"/>
        <end position="203"/>
    </location>
</feature>
<dbReference type="InterPro" id="IPR057336">
    <property type="entry name" value="GerAC_N"/>
</dbReference>
<feature type="transmembrane region" description="Helical" evidence="1">
    <location>
        <begin position="303"/>
        <end position="323"/>
    </location>
</feature>
<feature type="transmembrane region" description="Helical" evidence="1">
    <location>
        <begin position="329"/>
        <end position="347"/>
    </location>
</feature>